<keyword evidence="16" id="KW-1185">Reference proteome</keyword>
<dbReference type="EMBL" id="CP044222">
    <property type="protein sequence ID" value="QEW08669.1"/>
    <property type="molecule type" value="Genomic_DNA"/>
</dbReference>
<dbReference type="InterPro" id="IPR006700">
    <property type="entry name" value="RsmE"/>
</dbReference>
<dbReference type="Pfam" id="PF04452">
    <property type="entry name" value="Methyltrans_RNA"/>
    <property type="match status" value="1"/>
</dbReference>
<evidence type="ECO:0000256" key="2">
    <source>
        <dbReference type="ARBA" id="ARBA00005528"/>
    </source>
</evidence>
<reference evidence="15 16" key="1">
    <citation type="submission" date="2019-09" db="EMBL/GenBank/DDBJ databases">
        <title>Nitrincola iocasae sp. nov., a bacterium isolated from the sediment collected at a cold seep field in South China Sea.</title>
        <authorList>
            <person name="Zhang H."/>
            <person name="Wang H."/>
            <person name="Li C."/>
        </authorList>
    </citation>
    <scope>NUCLEOTIDE SEQUENCE [LARGE SCALE GENOMIC DNA]</scope>
    <source>
        <strain evidence="15 16">KXZD1103</strain>
    </source>
</reference>
<dbReference type="PIRSF" id="PIRSF015601">
    <property type="entry name" value="MTase_slr0722"/>
    <property type="match status" value="1"/>
</dbReference>
<name>A0A5J6LJD8_9GAMM</name>
<evidence type="ECO:0000256" key="12">
    <source>
        <dbReference type="PIRNR" id="PIRNR015601"/>
    </source>
</evidence>
<evidence type="ECO:0000256" key="4">
    <source>
        <dbReference type="ARBA" id="ARBA00013673"/>
    </source>
</evidence>
<evidence type="ECO:0000256" key="3">
    <source>
        <dbReference type="ARBA" id="ARBA00012328"/>
    </source>
</evidence>
<evidence type="ECO:0000256" key="9">
    <source>
        <dbReference type="ARBA" id="ARBA00022691"/>
    </source>
</evidence>
<comment type="similarity">
    <text evidence="2 12">Belongs to the RNA methyltransferase RsmE family.</text>
</comment>
<dbReference type="Gene3D" id="2.40.240.20">
    <property type="entry name" value="Hypothetical PUA domain-like, domain 1"/>
    <property type="match status" value="1"/>
</dbReference>
<organism evidence="15 16">
    <name type="scientific">Nitrincola iocasae</name>
    <dbReference type="NCBI Taxonomy" id="2614693"/>
    <lineage>
        <taxon>Bacteria</taxon>
        <taxon>Pseudomonadati</taxon>
        <taxon>Pseudomonadota</taxon>
        <taxon>Gammaproteobacteria</taxon>
        <taxon>Oceanospirillales</taxon>
        <taxon>Oceanospirillaceae</taxon>
        <taxon>Nitrincola</taxon>
    </lineage>
</organism>
<keyword evidence="8 12" id="KW-0808">Transferase</keyword>
<feature type="domain" description="Ribosomal RNA small subunit methyltransferase E PUA-like" evidence="14">
    <location>
        <begin position="20"/>
        <end position="66"/>
    </location>
</feature>
<dbReference type="InterPro" id="IPR015947">
    <property type="entry name" value="PUA-like_sf"/>
</dbReference>
<dbReference type="AlphaFoldDB" id="A0A5J6LJD8"/>
<evidence type="ECO:0000256" key="10">
    <source>
        <dbReference type="ARBA" id="ARBA00025699"/>
    </source>
</evidence>
<keyword evidence="5 12" id="KW-0963">Cytoplasm</keyword>
<dbReference type="Pfam" id="PF20260">
    <property type="entry name" value="PUA_4"/>
    <property type="match status" value="1"/>
</dbReference>
<evidence type="ECO:0000256" key="6">
    <source>
        <dbReference type="ARBA" id="ARBA00022552"/>
    </source>
</evidence>
<comment type="subcellular location">
    <subcellularLocation>
        <location evidence="1 12">Cytoplasm</location>
    </subcellularLocation>
</comment>
<dbReference type="Proteomes" id="UP000325606">
    <property type="component" value="Chromosome"/>
</dbReference>
<dbReference type="PANTHER" id="PTHR30027">
    <property type="entry name" value="RIBOSOMAL RNA SMALL SUBUNIT METHYLTRANSFERASE E"/>
    <property type="match status" value="1"/>
</dbReference>
<evidence type="ECO:0000256" key="5">
    <source>
        <dbReference type="ARBA" id="ARBA00022490"/>
    </source>
</evidence>
<gene>
    <name evidence="15" type="ORF">F5I99_17080</name>
</gene>
<keyword evidence="6 12" id="KW-0698">rRNA processing</keyword>
<evidence type="ECO:0000313" key="16">
    <source>
        <dbReference type="Proteomes" id="UP000325606"/>
    </source>
</evidence>
<accession>A0A5J6LJD8</accession>
<evidence type="ECO:0000256" key="1">
    <source>
        <dbReference type="ARBA" id="ARBA00004496"/>
    </source>
</evidence>
<evidence type="ECO:0000256" key="7">
    <source>
        <dbReference type="ARBA" id="ARBA00022603"/>
    </source>
</evidence>
<dbReference type="InterPro" id="IPR046887">
    <property type="entry name" value="RsmE_PUA-like"/>
</dbReference>
<dbReference type="PANTHER" id="PTHR30027:SF3">
    <property type="entry name" value="16S RRNA (URACIL(1498)-N(3))-METHYLTRANSFERASE"/>
    <property type="match status" value="1"/>
</dbReference>
<dbReference type="NCBIfam" id="NF008692">
    <property type="entry name" value="PRK11713.1-5"/>
    <property type="match status" value="1"/>
</dbReference>
<evidence type="ECO:0000259" key="14">
    <source>
        <dbReference type="Pfam" id="PF20260"/>
    </source>
</evidence>
<evidence type="ECO:0000256" key="11">
    <source>
        <dbReference type="ARBA" id="ARBA00047944"/>
    </source>
</evidence>
<dbReference type="InterPro" id="IPR046886">
    <property type="entry name" value="RsmE_MTase_dom"/>
</dbReference>
<proteinExistence type="inferred from homology"/>
<dbReference type="Gene3D" id="3.40.1280.10">
    <property type="match status" value="1"/>
</dbReference>
<dbReference type="KEGG" id="nik:F5I99_17080"/>
<dbReference type="CDD" id="cd18084">
    <property type="entry name" value="RsmE-like"/>
    <property type="match status" value="1"/>
</dbReference>
<comment type="catalytic activity">
    <reaction evidence="11 12">
        <text>uridine(1498) in 16S rRNA + S-adenosyl-L-methionine = N(3)-methyluridine(1498) in 16S rRNA + S-adenosyl-L-homocysteine + H(+)</text>
        <dbReference type="Rhea" id="RHEA:42920"/>
        <dbReference type="Rhea" id="RHEA-COMP:10283"/>
        <dbReference type="Rhea" id="RHEA-COMP:10284"/>
        <dbReference type="ChEBI" id="CHEBI:15378"/>
        <dbReference type="ChEBI" id="CHEBI:57856"/>
        <dbReference type="ChEBI" id="CHEBI:59789"/>
        <dbReference type="ChEBI" id="CHEBI:65315"/>
        <dbReference type="ChEBI" id="CHEBI:74502"/>
        <dbReference type="EC" id="2.1.1.193"/>
    </reaction>
</comment>
<evidence type="ECO:0000313" key="15">
    <source>
        <dbReference type="EMBL" id="QEW08669.1"/>
    </source>
</evidence>
<dbReference type="InterPro" id="IPR029028">
    <property type="entry name" value="Alpha/beta_knot_MTases"/>
</dbReference>
<evidence type="ECO:0000256" key="8">
    <source>
        <dbReference type="ARBA" id="ARBA00022679"/>
    </source>
</evidence>
<keyword evidence="7 12" id="KW-0489">Methyltransferase</keyword>
<feature type="domain" description="Ribosomal RNA small subunit methyltransferase E methyltransferase" evidence="13">
    <location>
        <begin position="75"/>
        <end position="235"/>
    </location>
</feature>
<dbReference type="GO" id="GO:0070042">
    <property type="term" value="F:rRNA (uridine-N3-)-methyltransferase activity"/>
    <property type="evidence" value="ECO:0007669"/>
    <property type="project" value="TreeGrafter"/>
</dbReference>
<dbReference type="InterPro" id="IPR029026">
    <property type="entry name" value="tRNA_m1G_MTases_N"/>
</dbReference>
<dbReference type="GO" id="GO:0005737">
    <property type="term" value="C:cytoplasm"/>
    <property type="evidence" value="ECO:0007669"/>
    <property type="project" value="UniProtKB-SubCell"/>
</dbReference>
<dbReference type="GO" id="GO:0070475">
    <property type="term" value="P:rRNA base methylation"/>
    <property type="evidence" value="ECO:0007669"/>
    <property type="project" value="TreeGrafter"/>
</dbReference>
<dbReference type="EC" id="2.1.1.193" evidence="3 12"/>
<evidence type="ECO:0000259" key="13">
    <source>
        <dbReference type="Pfam" id="PF04452"/>
    </source>
</evidence>
<dbReference type="NCBIfam" id="TIGR00046">
    <property type="entry name" value="RsmE family RNA methyltransferase"/>
    <property type="match status" value="1"/>
</dbReference>
<sequence length="242" mass="26732">MRVPRFYEAQPLAGLAELTLSDSSFQHAGKALRLREGDRLSLFNGDGYEYDALVSTADKRSMQVSITATRRANTESALNIEIGQALSRGERMDYAVQKATEMGCQTLTPLFTERCEVKLTAERQDKRQRHWQQVAISACEQSLRNRLPEIATPQSLQTWLETCQAEVKLVLHHHSATALTTMQPPTSVALLIGPEGGLTEAEVAQAMEQGFQPLAFGPRVMRTETAPVAACAVLQYLWGDLG</sequence>
<comment type="function">
    <text evidence="10 12">Specifically methylates the N3 position of the uracil ring of uridine 1498 (m3U1498) in 16S rRNA. Acts on the fully assembled 30S ribosomal subunit.</text>
</comment>
<protein>
    <recommendedName>
        <fullName evidence="4 12">Ribosomal RNA small subunit methyltransferase E</fullName>
        <ecNumber evidence="3 12">2.1.1.193</ecNumber>
    </recommendedName>
</protein>
<keyword evidence="9 12" id="KW-0949">S-adenosyl-L-methionine</keyword>
<dbReference type="SUPFAM" id="SSF88697">
    <property type="entry name" value="PUA domain-like"/>
    <property type="match status" value="1"/>
</dbReference>
<dbReference type="SUPFAM" id="SSF75217">
    <property type="entry name" value="alpha/beta knot"/>
    <property type="match status" value="1"/>
</dbReference>